<gene>
    <name evidence="2" type="ORF">Adt_24658</name>
</gene>
<dbReference type="AlphaFoldDB" id="A0ABD1SFG1"/>
<evidence type="ECO:0000313" key="2">
    <source>
        <dbReference type="EMBL" id="KAL2499108.1"/>
    </source>
</evidence>
<reference evidence="3" key="1">
    <citation type="submission" date="2024-07" db="EMBL/GenBank/DDBJ databases">
        <title>Two chromosome-level genome assemblies of Korean endemic species Abeliophyllum distichum and Forsythia ovata (Oleaceae).</title>
        <authorList>
            <person name="Jang H."/>
        </authorList>
    </citation>
    <scope>NUCLEOTIDE SEQUENCE [LARGE SCALE GENOMIC DNA]</scope>
</reference>
<dbReference type="InterPro" id="IPR001584">
    <property type="entry name" value="Integrase_cat-core"/>
</dbReference>
<sequence length="325" mass="38099">MRHKSETQNIIKNFFAWVKTQHNLTIKTLRSDNGQEFLSLQIFLDENGTIFHRSCPYTLQQNGVVERKHRHLLNVARAIRFQANLPLKFWGEHIKTVCYLINRIPSPLLSHKTSYERLHEKPPSYSHLRVYGCLCFATNLRPSHKFDTRARRYVFLGYFSGQKGYTLYDLTDRKLVVSRDVVFHKTIFPYASQQNDETNSIPLPQSMPLDVETPHLTYPEDQHIAETDNMPEHPEHSPIGRPNGRSVPSSVFFQGTQMVDRLHLLADRFYCPFQQRAQTVDRLYLPIDRLSKFRFLHLPASPNNPMSHQMTNFDVPQDQFKSQFT</sequence>
<organism evidence="2 3">
    <name type="scientific">Abeliophyllum distichum</name>
    <dbReference type="NCBI Taxonomy" id="126358"/>
    <lineage>
        <taxon>Eukaryota</taxon>
        <taxon>Viridiplantae</taxon>
        <taxon>Streptophyta</taxon>
        <taxon>Embryophyta</taxon>
        <taxon>Tracheophyta</taxon>
        <taxon>Spermatophyta</taxon>
        <taxon>Magnoliopsida</taxon>
        <taxon>eudicotyledons</taxon>
        <taxon>Gunneridae</taxon>
        <taxon>Pentapetalae</taxon>
        <taxon>asterids</taxon>
        <taxon>lamiids</taxon>
        <taxon>Lamiales</taxon>
        <taxon>Oleaceae</taxon>
        <taxon>Forsythieae</taxon>
        <taxon>Abeliophyllum</taxon>
    </lineage>
</organism>
<dbReference type="Gene3D" id="3.30.420.10">
    <property type="entry name" value="Ribonuclease H-like superfamily/Ribonuclease H"/>
    <property type="match status" value="1"/>
</dbReference>
<dbReference type="EMBL" id="JBFOLK010000007">
    <property type="protein sequence ID" value="KAL2499108.1"/>
    <property type="molecule type" value="Genomic_DNA"/>
</dbReference>
<dbReference type="PANTHER" id="PTHR42648">
    <property type="entry name" value="TRANSPOSASE, PUTATIVE-RELATED"/>
    <property type="match status" value="1"/>
</dbReference>
<proteinExistence type="predicted"/>
<dbReference type="Proteomes" id="UP001604336">
    <property type="component" value="Unassembled WGS sequence"/>
</dbReference>
<keyword evidence="3" id="KW-1185">Reference proteome</keyword>
<name>A0ABD1SFG1_9LAMI</name>
<dbReference type="InterPro" id="IPR039537">
    <property type="entry name" value="Retrotran_Ty1/copia-like"/>
</dbReference>
<dbReference type="SUPFAM" id="SSF53098">
    <property type="entry name" value="Ribonuclease H-like"/>
    <property type="match status" value="1"/>
</dbReference>
<dbReference type="InterPro" id="IPR036397">
    <property type="entry name" value="RNaseH_sf"/>
</dbReference>
<dbReference type="InterPro" id="IPR057670">
    <property type="entry name" value="SH3_retrovirus"/>
</dbReference>
<dbReference type="PROSITE" id="PS50994">
    <property type="entry name" value="INTEGRASE"/>
    <property type="match status" value="1"/>
</dbReference>
<dbReference type="Pfam" id="PF25597">
    <property type="entry name" value="SH3_retrovirus"/>
    <property type="match status" value="1"/>
</dbReference>
<evidence type="ECO:0000313" key="3">
    <source>
        <dbReference type="Proteomes" id="UP001604336"/>
    </source>
</evidence>
<dbReference type="InterPro" id="IPR012337">
    <property type="entry name" value="RNaseH-like_sf"/>
</dbReference>
<feature type="domain" description="Integrase catalytic" evidence="1">
    <location>
        <begin position="1"/>
        <end position="122"/>
    </location>
</feature>
<comment type="caution">
    <text evidence="2">The sequence shown here is derived from an EMBL/GenBank/DDBJ whole genome shotgun (WGS) entry which is preliminary data.</text>
</comment>
<evidence type="ECO:0000259" key="1">
    <source>
        <dbReference type="PROSITE" id="PS50994"/>
    </source>
</evidence>
<accession>A0ABD1SFG1</accession>
<protein>
    <submittedName>
        <fullName evidence="2">RmlC-like cupins superfamily protein</fullName>
    </submittedName>
</protein>
<dbReference type="PANTHER" id="PTHR42648:SF31">
    <property type="entry name" value="RNA-DIRECTED DNA POLYMERASE"/>
    <property type="match status" value="1"/>
</dbReference>